<proteinExistence type="predicted"/>
<name>A0A4Y7RSE2_9FIRM</name>
<dbReference type="Proteomes" id="UP000297597">
    <property type="component" value="Unassembled WGS sequence"/>
</dbReference>
<keyword evidence="2" id="KW-1185">Reference proteome</keyword>
<accession>A0A4Y7RSE2</accession>
<gene>
    <name evidence="1" type="ORF">Pmgp_01435</name>
</gene>
<organism evidence="1 2">
    <name type="scientific">Pelotomaculum propionicicum</name>
    <dbReference type="NCBI Taxonomy" id="258475"/>
    <lineage>
        <taxon>Bacteria</taxon>
        <taxon>Bacillati</taxon>
        <taxon>Bacillota</taxon>
        <taxon>Clostridia</taxon>
        <taxon>Eubacteriales</taxon>
        <taxon>Desulfotomaculaceae</taxon>
        <taxon>Pelotomaculum</taxon>
    </lineage>
</organism>
<dbReference type="AlphaFoldDB" id="A0A4Y7RSE2"/>
<comment type="caution">
    <text evidence="1">The sequence shown here is derived from an EMBL/GenBank/DDBJ whole genome shotgun (WGS) entry which is preliminary data.</text>
</comment>
<sequence length="290" mass="33711">MFTNNVSAQTSGNDNDPWLVKPVLHYLLYTQDTKLESDVQQLKSDISLTNEELEQLRSIAAEEFLKCRDFKKQIENDKNISYEQELKVSLQGSDSKLKTLLGKRYPEFRKWIRQWWSSETEYRNQRFKKQGDISIKSDISSQYVYATQYDAYTDREAALPDKYLKFANYGTDYTYPNPPYTVNIRSQVVGQPEYWAYYVFIKEAGPWNENDNYWDSATGSNPRRTFTDLPLGKPEAEAAYFDNYNNGLDEFDRTVLNPAGVDLSHDVATELGFGGPLVSRWVEVFYTDLP</sequence>
<evidence type="ECO:0000313" key="1">
    <source>
        <dbReference type="EMBL" id="TEB11639.1"/>
    </source>
</evidence>
<evidence type="ECO:0000313" key="2">
    <source>
        <dbReference type="Proteomes" id="UP000297597"/>
    </source>
</evidence>
<reference evidence="1 2" key="1">
    <citation type="journal article" date="2018" name="Environ. Microbiol.">
        <title>Novel energy conservation strategies and behaviour of Pelotomaculum schinkii driving syntrophic propionate catabolism.</title>
        <authorList>
            <person name="Hidalgo-Ahumada C.A.P."/>
            <person name="Nobu M.K."/>
            <person name="Narihiro T."/>
            <person name="Tamaki H."/>
            <person name="Liu W.T."/>
            <person name="Kamagata Y."/>
            <person name="Stams A.J.M."/>
            <person name="Imachi H."/>
            <person name="Sousa D.Z."/>
        </authorList>
    </citation>
    <scope>NUCLEOTIDE SEQUENCE [LARGE SCALE GENOMIC DNA]</scope>
    <source>
        <strain evidence="1 2">MGP</strain>
    </source>
</reference>
<dbReference type="EMBL" id="QFFZ01000012">
    <property type="protein sequence ID" value="TEB11639.1"/>
    <property type="molecule type" value="Genomic_DNA"/>
</dbReference>
<protein>
    <submittedName>
        <fullName evidence="1">Uncharacterized protein</fullName>
    </submittedName>
</protein>